<feature type="region of interest" description="Disordered" evidence="9">
    <location>
        <begin position="268"/>
        <end position="294"/>
    </location>
</feature>
<dbReference type="CDD" id="cd20390">
    <property type="entry name" value="Tudor_ARID4_rpt2"/>
    <property type="match status" value="1"/>
</dbReference>
<feature type="region of interest" description="Disordered" evidence="9">
    <location>
        <begin position="876"/>
        <end position="1043"/>
    </location>
</feature>
<feature type="compositionally biased region" description="Basic and acidic residues" evidence="9">
    <location>
        <begin position="1120"/>
        <end position="1131"/>
    </location>
</feature>
<dbReference type="InterPro" id="IPR001606">
    <property type="entry name" value="ARID_dom"/>
</dbReference>
<dbReference type="InterPro" id="IPR051232">
    <property type="entry name" value="ARID/SWI1_ChromRemod"/>
</dbReference>
<keyword evidence="1" id="KW-1017">Isopeptide bond</keyword>
<evidence type="ECO:0000256" key="3">
    <source>
        <dbReference type="ARBA" id="ARBA00022843"/>
    </source>
</evidence>
<sequence length="1685" mass="188414">MAASEPPYLPVGTEVSAKYRGAYCEAKINKVTRCVKCKISVKDSSALMFVSDDAVKGPLKVGAAVEVKQPDSEQHVEGTILSMKDSSTYHVVFDDGDQATLRRTQLCLKGEKHFIESETLDQLPLTHPEHFGTPVMNSKKNRKGRSQKGDETESESEEESPSKRPATKPKSDDWVGKVVCIESGDKKKPSWFPALVVKPGAHNTELKGRTQILVRSFKDNKFSAVTKKDAKDFTSSLVTKNEDKSLKVALEKAQLYLDKRELPQSWDKDALVGSDSESEESSEESSDDEPSEEKDRFVAQLYKFMDDRGTPINKAPCLGSKDLSLYKLFKVVQNYGGYNKVTSQLKWRLIYSKMGLPPSNSASSQIQQAYKRYLHAFEDFYRKLGSSMGTISRPSRSRNSSGRGGFLSFSERERETPRSPKRDDKTSSDDEPSEEKDRFVAQLYKFMDDRGTPINKAPCLGSKDLSLYKLFKVVQNYGGYNKVTSQLKWRLIYSKMGLPPSNSASSQIQQAYKRYLHAFEDFYRKLGSSMGTISRPSRSRNSSGRGGFLSFRERERETPRSPKRDDKTNVKDQDKMKAKDINFEKTPVKETDAEKQKEKAQPIVKKADKEEKEESEVPRKETRGRRLSKAVEAEEDSPKKRISRSDSRAQIENKKTEPDDKRSTRSDKQEPAEKKKDEKKTPVTKSESKFTKPEPRPDSPRRGRPRLLDKKSPKTSKTDTESDADSVKTDIDKDEEKDEVREKRGRRKSSRLDDEDSKDGKEEESSNTRSKKTAEEKSKKAETESKKNEEKTSKVKKEAEDECESSGKNDDPSILFPIGTRVKVKYGKGKNQKVYEAKVTDVDKEDSQRIYCVHYSGWNIRYDEWIKKERLVCAVEKKDGKKNPPKPASVERSSPKPSRSDSPITSATPPGSASPASGQSSSLSKKRGRPGAVGNDRPDRHTSPAATSTTEARMSRSRSPASAGVKAPRPTRSTSIDNPLVDGLPPRRRGRRSSGYTESSEQLSLVSGEEDGNISDEDEREEISTTNKATIKSSLPTQEDPVEDKYKFDEVDEATIKIEPLQHVPKRVEPNKAKIEILEPSKVKEKKHEEMPTVPMKAKDAKAINIHKESETAVISGPEQQKKILPEEKTRSHQQIISTKSEEKDVEESQIKTRDRSPSKVSTELKVDAMETDAAKPEKKETKAKGKRKEPETDKSMKPTTKRRRTSSESKKEDPREEEATAVKPSVIKEELENNEQKFEESAKSSEEDQGGKSDTSNKSDKKKKKDTKTKEDKPKTEQDISKKDKTQKTIKTEKTEFVTQQTQENEEEKSTKKKGKKKKAKQDTEEKVKAEENKVTEKAETVAISESKDVINSAENDRLAVATLLAQALPVEHNKVEWTNTEPNSPKPSTSGTLQALSNAAAGVASAYSPAAAVPSRVRAETPEKVSAPNVLLENTPPITPEGSPRGEHGVGESQLNKNRNLPQAEESMDTLDGEGSAITKGSESPHSSIGSNEAGGSSDNITGSETSVEPTGSKRKHVSEETTSSKKRKRSKRQAAKAKQAASDSDEAVTTESVALTSPTSSTGSSIRASPTKRTETAGRRPRSPNRPSKYNFNLEVGADLEGESRINFLQEKLQEIRKIYMSLKSEVASIDRKRKKLKRREKEAHDKQEQQENPEPVSSSQGTQQQVQKEQEQINLNETLCS</sequence>
<dbReference type="SUPFAM" id="SSF54160">
    <property type="entry name" value="Chromo domain-like"/>
    <property type="match status" value="1"/>
</dbReference>
<feature type="region of interest" description="Disordered" evidence="9">
    <location>
        <begin position="119"/>
        <end position="171"/>
    </location>
</feature>
<feature type="compositionally biased region" description="Low complexity" evidence="9">
    <location>
        <begin position="895"/>
        <end position="923"/>
    </location>
</feature>
<feature type="compositionally biased region" description="Low complexity" evidence="9">
    <location>
        <begin position="1660"/>
        <end position="1671"/>
    </location>
</feature>
<feature type="region of interest" description="Disordered" evidence="9">
    <location>
        <begin position="1624"/>
        <end position="1685"/>
    </location>
</feature>
<dbReference type="STRING" id="7574.A0A1S3J2K4"/>
<evidence type="ECO:0000256" key="5">
    <source>
        <dbReference type="ARBA" id="ARBA00023015"/>
    </source>
</evidence>
<dbReference type="PROSITE" id="PS51011">
    <property type="entry name" value="ARID"/>
    <property type="match status" value="2"/>
</dbReference>
<feature type="compositionally biased region" description="Acidic residues" evidence="9">
    <location>
        <begin position="276"/>
        <end position="292"/>
    </location>
</feature>
<feature type="domain" description="ARID" evidence="10">
    <location>
        <begin position="291"/>
        <end position="382"/>
    </location>
</feature>
<feature type="compositionally biased region" description="Low complexity" evidence="9">
    <location>
        <begin position="534"/>
        <end position="543"/>
    </location>
</feature>
<dbReference type="InterPro" id="IPR000953">
    <property type="entry name" value="Chromo/chromo_shadow_dom"/>
</dbReference>
<feature type="compositionally biased region" description="Basic and acidic residues" evidence="9">
    <location>
        <begin position="758"/>
        <end position="811"/>
    </location>
</feature>
<keyword evidence="3" id="KW-0832">Ubl conjugation</keyword>
<feature type="compositionally biased region" description="Basic and acidic residues" evidence="9">
    <location>
        <begin position="1643"/>
        <end position="1653"/>
    </location>
</feature>
<evidence type="ECO:0000256" key="7">
    <source>
        <dbReference type="ARBA" id="ARBA00023163"/>
    </source>
</evidence>
<dbReference type="InParanoid" id="A0A1S3J2K4"/>
<keyword evidence="5" id="KW-0805">Transcription regulation</keyword>
<evidence type="ECO:0000256" key="1">
    <source>
        <dbReference type="ARBA" id="ARBA00022499"/>
    </source>
</evidence>
<keyword evidence="2" id="KW-0597">Phosphoprotein</keyword>
<keyword evidence="8" id="KW-0539">Nucleus</keyword>
<dbReference type="SMART" id="SM00333">
    <property type="entry name" value="TUDOR"/>
    <property type="match status" value="1"/>
</dbReference>
<feature type="compositionally biased region" description="Basic and acidic residues" evidence="9">
    <location>
        <begin position="1269"/>
        <end position="1297"/>
    </location>
</feature>
<feature type="compositionally biased region" description="Basic and acidic residues" evidence="9">
    <location>
        <begin position="551"/>
        <end position="621"/>
    </location>
</feature>
<dbReference type="GO" id="GO:0000976">
    <property type="term" value="F:transcription cis-regulatory region binding"/>
    <property type="evidence" value="ECO:0007669"/>
    <property type="project" value="TreeGrafter"/>
</dbReference>
<dbReference type="InterPro" id="IPR025995">
    <property type="entry name" value="Tudor-knot"/>
</dbReference>
<feature type="region of interest" description="Disordered" evidence="9">
    <location>
        <begin position="1378"/>
        <end position="1595"/>
    </location>
</feature>
<dbReference type="Pfam" id="PF11717">
    <property type="entry name" value="Tudor-knot"/>
    <property type="match status" value="1"/>
</dbReference>
<feature type="compositionally biased region" description="Basic residues" evidence="9">
    <location>
        <begin position="1312"/>
        <end position="1321"/>
    </location>
</feature>
<dbReference type="Pfam" id="PF01388">
    <property type="entry name" value="ARID"/>
    <property type="match status" value="2"/>
</dbReference>
<dbReference type="InterPro" id="IPR012603">
    <property type="entry name" value="ARID4A/B_PWWP"/>
</dbReference>
<dbReference type="Proteomes" id="UP000085678">
    <property type="component" value="Unplaced"/>
</dbReference>
<reference evidence="12" key="1">
    <citation type="submission" date="2025-08" db="UniProtKB">
        <authorList>
            <consortium name="RefSeq"/>
        </authorList>
    </citation>
    <scope>IDENTIFICATION</scope>
    <source>
        <tissue evidence="12">Gonads</tissue>
    </source>
</reference>
<dbReference type="OrthoDB" id="10068428at2759"/>
<evidence type="ECO:0000256" key="8">
    <source>
        <dbReference type="ARBA" id="ARBA00023242"/>
    </source>
</evidence>
<dbReference type="SMART" id="SM00298">
    <property type="entry name" value="CHROMO"/>
    <property type="match status" value="1"/>
</dbReference>
<feature type="compositionally biased region" description="Basic and acidic residues" evidence="9">
    <location>
        <begin position="629"/>
        <end position="731"/>
    </location>
</feature>
<dbReference type="PANTHER" id="PTHR13964">
    <property type="entry name" value="RBP-RELATED"/>
    <property type="match status" value="1"/>
</dbReference>
<evidence type="ECO:0000256" key="6">
    <source>
        <dbReference type="ARBA" id="ARBA00023125"/>
    </source>
</evidence>
<feature type="region of interest" description="Disordered" evidence="9">
    <location>
        <begin position="530"/>
        <end position="818"/>
    </location>
</feature>
<feature type="compositionally biased region" description="Acidic residues" evidence="9">
    <location>
        <begin position="1008"/>
        <end position="1021"/>
    </location>
</feature>
<dbReference type="Gene3D" id="1.10.150.60">
    <property type="entry name" value="ARID DNA-binding domain"/>
    <property type="match status" value="2"/>
</dbReference>
<dbReference type="GO" id="GO:0005634">
    <property type="term" value="C:nucleus"/>
    <property type="evidence" value="ECO:0007669"/>
    <property type="project" value="TreeGrafter"/>
</dbReference>
<dbReference type="SUPFAM" id="SSF63748">
    <property type="entry name" value="Tudor/PWWP/MBT"/>
    <property type="match status" value="1"/>
</dbReference>
<dbReference type="GO" id="GO:0006357">
    <property type="term" value="P:regulation of transcription by RNA polymerase II"/>
    <property type="evidence" value="ECO:0007669"/>
    <property type="project" value="TreeGrafter"/>
</dbReference>
<dbReference type="Pfam" id="PF08169">
    <property type="entry name" value="RBB1NT"/>
    <property type="match status" value="1"/>
</dbReference>
<feature type="compositionally biased region" description="Low complexity" evidence="9">
    <location>
        <begin position="1397"/>
        <end position="1417"/>
    </location>
</feature>
<feature type="domain" description="ARID" evidence="10">
    <location>
        <begin position="433"/>
        <end position="524"/>
    </location>
</feature>
<feature type="compositionally biased region" description="Basic and acidic residues" evidence="9">
    <location>
        <begin position="1140"/>
        <end position="1197"/>
    </location>
</feature>
<dbReference type="RefSeq" id="XP_013404516.1">
    <property type="nucleotide sequence ID" value="XM_013549062.1"/>
</dbReference>
<name>A0A1S3J2K4_LINAN</name>
<dbReference type="FunFam" id="1.10.150.60:FF:000003">
    <property type="entry name" value="AT-rich interactive domain-containing protein 4B"/>
    <property type="match status" value="2"/>
</dbReference>
<evidence type="ECO:0000313" key="12">
    <source>
        <dbReference type="RefSeq" id="XP_013404516.1"/>
    </source>
</evidence>
<keyword evidence="11" id="KW-1185">Reference proteome</keyword>
<feature type="compositionally biased region" description="Low complexity" evidence="9">
    <location>
        <begin position="392"/>
        <end position="409"/>
    </location>
</feature>
<feature type="compositionally biased region" description="Polar residues" evidence="9">
    <location>
        <begin position="1378"/>
        <end position="1396"/>
    </location>
</feature>
<accession>A0A1S3J2K4</accession>
<gene>
    <name evidence="12" type="primary">LOC106169570</name>
</gene>
<feature type="compositionally biased region" description="Polar residues" evidence="9">
    <location>
        <begin position="1552"/>
        <end position="1571"/>
    </location>
</feature>
<dbReference type="InterPro" id="IPR002999">
    <property type="entry name" value="Tudor"/>
</dbReference>
<dbReference type="InterPro" id="IPR016197">
    <property type="entry name" value="Chromo-like_dom_sf"/>
</dbReference>
<dbReference type="CDD" id="cd05162">
    <property type="entry name" value="PWWP"/>
    <property type="match status" value="1"/>
</dbReference>
<dbReference type="SUPFAM" id="SSF46774">
    <property type="entry name" value="ARID-like"/>
    <property type="match status" value="2"/>
</dbReference>
<protein>
    <submittedName>
        <fullName evidence="12">AT-rich interactive domain-containing protein 4B</fullName>
    </submittedName>
</protein>
<feature type="compositionally biased region" description="Basic and acidic residues" evidence="9">
    <location>
        <begin position="410"/>
        <end position="428"/>
    </location>
</feature>
<evidence type="ECO:0000259" key="10">
    <source>
        <dbReference type="PROSITE" id="PS51011"/>
    </source>
</evidence>
<dbReference type="Gene3D" id="2.30.30.140">
    <property type="match status" value="3"/>
</dbReference>
<dbReference type="GO" id="GO:0006325">
    <property type="term" value="P:chromatin organization"/>
    <property type="evidence" value="ECO:0007669"/>
    <property type="project" value="UniProtKB-KW"/>
</dbReference>
<feature type="compositionally biased region" description="Polar residues" evidence="9">
    <location>
        <begin position="1024"/>
        <end position="1037"/>
    </location>
</feature>
<evidence type="ECO:0000256" key="9">
    <source>
        <dbReference type="SAM" id="MobiDB-lite"/>
    </source>
</evidence>
<keyword evidence="6" id="KW-0238">DNA-binding</keyword>
<evidence type="ECO:0000313" key="11">
    <source>
        <dbReference type="Proteomes" id="UP000085678"/>
    </source>
</evidence>
<dbReference type="SMART" id="SM00501">
    <property type="entry name" value="BRIGHT"/>
    <property type="match status" value="2"/>
</dbReference>
<dbReference type="KEGG" id="lak:106169570"/>
<evidence type="ECO:0000256" key="2">
    <source>
        <dbReference type="ARBA" id="ARBA00022553"/>
    </source>
</evidence>
<keyword evidence="4" id="KW-0156">Chromatin regulator</keyword>
<feature type="compositionally biased region" description="Basic and acidic residues" evidence="9">
    <location>
        <begin position="1079"/>
        <end position="1111"/>
    </location>
</feature>
<dbReference type="SMART" id="SM01014">
    <property type="entry name" value="ARID"/>
    <property type="match status" value="2"/>
</dbReference>
<dbReference type="CDD" id="cd20389">
    <property type="entry name" value="Tudor_ARID4_rpt1"/>
    <property type="match status" value="1"/>
</dbReference>
<feature type="compositionally biased region" description="Basic and acidic residues" evidence="9">
    <location>
        <begin position="1206"/>
        <end position="1260"/>
    </location>
</feature>
<organism evidence="11 12">
    <name type="scientific">Lingula anatina</name>
    <name type="common">Brachiopod</name>
    <name type="synonym">Lingula unguis</name>
    <dbReference type="NCBI Taxonomy" id="7574"/>
    <lineage>
        <taxon>Eukaryota</taxon>
        <taxon>Metazoa</taxon>
        <taxon>Spiralia</taxon>
        <taxon>Lophotrochozoa</taxon>
        <taxon>Brachiopoda</taxon>
        <taxon>Linguliformea</taxon>
        <taxon>Lingulata</taxon>
        <taxon>Lingulida</taxon>
        <taxon>Linguloidea</taxon>
        <taxon>Lingulidae</taxon>
        <taxon>Lingula</taxon>
    </lineage>
</organism>
<dbReference type="FunCoup" id="A0A1S3J2K4">
    <property type="interactions" value="222"/>
</dbReference>
<dbReference type="GeneID" id="106169570"/>
<evidence type="ECO:0000256" key="4">
    <source>
        <dbReference type="ARBA" id="ARBA00022853"/>
    </source>
</evidence>
<proteinExistence type="predicted"/>
<feature type="region of interest" description="Disordered" evidence="9">
    <location>
        <begin position="1079"/>
        <end position="1337"/>
    </location>
</feature>
<dbReference type="InterPro" id="IPR036431">
    <property type="entry name" value="ARID_dom_sf"/>
</dbReference>
<feature type="compositionally biased region" description="Basic residues" evidence="9">
    <location>
        <begin position="1527"/>
        <end position="1538"/>
    </location>
</feature>
<feature type="region of interest" description="Disordered" evidence="9">
    <location>
        <begin position="388"/>
        <end position="436"/>
    </location>
</feature>
<feature type="compositionally biased region" description="Polar residues" evidence="9">
    <location>
        <begin position="1481"/>
        <end position="1512"/>
    </location>
</feature>
<dbReference type="PANTHER" id="PTHR13964:SF27">
    <property type="entry name" value="HAT-TRICK, ISOFORM D"/>
    <property type="match status" value="1"/>
</dbReference>
<feature type="compositionally biased region" description="Polar residues" evidence="9">
    <location>
        <begin position="996"/>
        <end position="1005"/>
    </location>
</feature>
<feature type="compositionally biased region" description="Basic and acidic residues" evidence="9">
    <location>
        <begin position="1322"/>
        <end position="1337"/>
    </location>
</feature>
<keyword evidence="7" id="KW-0804">Transcription</keyword>